<dbReference type="RefSeq" id="XP_013770091.1">
    <property type="nucleotide sequence ID" value="XM_013914637.1"/>
</dbReference>
<keyword evidence="9 10" id="KW-0833">Ubl conjugation pathway</keyword>
<dbReference type="InterPro" id="IPR040524">
    <property type="entry name" value="HECW1_helix"/>
</dbReference>
<dbReference type="SUPFAM" id="SSF49562">
    <property type="entry name" value="C2 domain (Calcium/lipid-binding domain, CaLB)"/>
    <property type="match status" value="1"/>
</dbReference>
<name>A0A9Y6JHN9_9CICH</name>
<dbReference type="CDD" id="cd08691">
    <property type="entry name" value="C2_NEDL1-like"/>
    <property type="match status" value="1"/>
</dbReference>
<dbReference type="InterPro" id="IPR035892">
    <property type="entry name" value="C2_domain_sf"/>
</dbReference>
<dbReference type="Pfam" id="PF00632">
    <property type="entry name" value="HECT"/>
    <property type="match status" value="2"/>
</dbReference>
<dbReference type="InterPro" id="IPR000008">
    <property type="entry name" value="C2_dom"/>
</dbReference>
<dbReference type="Gene3D" id="3.30.2410.10">
    <property type="entry name" value="Hect, E3 ligase catalytic domain"/>
    <property type="match status" value="1"/>
</dbReference>
<dbReference type="Proteomes" id="UP000695023">
    <property type="component" value="Unplaced"/>
</dbReference>
<dbReference type="InterPro" id="IPR032348">
    <property type="entry name" value="HECW_N"/>
</dbReference>
<dbReference type="FunFam" id="2.20.70.10:FF:000007">
    <property type="entry name" value="E3 ubiquitin-protein ligase HECW2 isoform X1"/>
    <property type="match status" value="1"/>
</dbReference>
<evidence type="ECO:0000256" key="2">
    <source>
        <dbReference type="ARBA" id="ARBA00004496"/>
    </source>
</evidence>
<dbReference type="PROSITE" id="PS50237">
    <property type="entry name" value="HECT"/>
    <property type="match status" value="1"/>
</dbReference>
<dbReference type="GO" id="GO:0006511">
    <property type="term" value="P:ubiquitin-dependent protein catabolic process"/>
    <property type="evidence" value="ECO:0007669"/>
    <property type="project" value="TreeGrafter"/>
</dbReference>
<keyword evidence="5" id="KW-0963">Cytoplasm</keyword>
<sequence>MATAATASSSSSSSPSGSAREHLLAVRRRTPHARPYTIGPDSVCSLSVQEPIGASASSTMSSGNQPETGLGLQRANSDTDLVTSESRSSLTASTYQVTLGHSHLVISWDIKEEVDATDWIGLYHIDENCVANVWESKNRGVNGTQRGQIVWRLEPGPYFMEPETKICFKYYHGISGALRATTPCITVKNPAVPVRGEGQVEEQSEYEHCRKLVSFTLSDFRAVNLKKGMFFNPDPYLKMSIQPGKRSGLPKFTHHGQERRSSIISNTINPVWLGEKYTFVALITDVLEIEVKDKFAKSRPIIKRFLGQLIIPIRRLLERPAADDQTVSYSLCRRLPMDHVSGQLMFRVDITSAGQEEASPDPLGTILGGVMNGDPGSPSDDEDLHQLSSSLGATCGPSRIGSDEGSLYVNGSCYYGDDSVWQEPGQVGEVNLLPVALGSFTQRQVSLNDYLDSLEGPRSIGDRPAAGPLPKLSSSFPTDTRLSAMLHIDSDEDEEGAGQHWDQSLEAKTQQNTNSATPESPQGSSGSKGESQGSCEAGPGVQATGEAGSSAGAQCGANTAGPEAGAGAQEGAAALPIQTRQSADRIEEAARAQAAQVVGETAAASNSSQVSRAEAAEVRSGESPGECPSQEHSIRTGKNPEVHCNPSLGPLSPIQVRHCATEQVNGHQSVHSLPSVRHDISRYQRVDEPLPPDWEARIDSHGRIFYVDHVNRTTTWQRPTAPPAPQTLQRSNSIQQMEQLNRRYQSIRRTMTNDSRPEEQLPNELSADETDMQPSFPELRRDSNLPQSSPRSRLTLLLQSPTAKFLTSPEFFTVLHSNPSAYHMFTTNTCLKHMISKVRRDAHHFERYQHNRDLVAFLNMFANKQLELPRGWEMKHDQTGKPFFVDHNCRATTFIDPRLPLQSSRPLSLLAHRQHLTRQRSHSAGEVTTRRLCCDNREKVQLIRTDGVSGLARLSGSADLVMLLSLFEEEVMSYVPPHALLHPSYCQSPRGSPVSSPQNSPGKRSTEKSLLRSLSAGSCLSSLLSVCLRLIIRRDQLLEDAFNQIMCYSRKDLQRSKLYVSFVGEEGLDYSGPSREFFFLVSRELFNPYYGLFEYSANDTYTVQISPMSAFVDNHHEWFRFSGRILGMALIHQYLLDAFFTRPFYKGLLRIPCDLSDLEYLDEEFHQSLQWMKDNDIDDMLDLSFTVNEEVFGQITERELKPGGANIPVSEKNKKEYIERMVKWRIERGVVHQTESLVRGFYEVVDARLVSVFDARELELVIAGTAEIDLTDWRNNTEYRGGVEEAKNECLFFRIDLFKPLDKALISVMHSSLCILSVACALIHGLFSRAHTCFNRLDLPPYPSFSVLYEKLLTAVEETSTFGLE</sequence>
<dbReference type="FunFam" id="2.20.70.10:FF:000048">
    <property type="entry name" value="HECT, C2 and WW domain-containing E3 ubiquitin protein ligase 1"/>
    <property type="match status" value="1"/>
</dbReference>
<accession>A0A9Y6JHN9</accession>
<reference evidence="17" key="1">
    <citation type="submission" date="2025-08" db="UniProtKB">
        <authorList>
            <consortium name="RefSeq"/>
        </authorList>
    </citation>
    <scope>IDENTIFICATION</scope>
</reference>
<comment type="subcellular location">
    <subcellularLocation>
        <location evidence="2">Cytoplasm</location>
    </subcellularLocation>
</comment>
<dbReference type="GO" id="GO:0061630">
    <property type="term" value="F:ubiquitin protein ligase activity"/>
    <property type="evidence" value="ECO:0007669"/>
    <property type="project" value="UniProtKB-EC"/>
</dbReference>
<dbReference type="Pfam" id="PF00397">
    <property type="entry name" value="WW"/>
    <property type="match status" value="1"/>
</dbReference>
<evidence type="ECO:0000259" key="13">
    <source>
        <dbReference type="PROSITE" id="PS50004"/>
    </source>
</evidence>
<dbReference type="Gene3D" id="2.60.40.150">
    <property type="entry name" value="C2 domain"/>
    <property type="match status" value="1"/>
</dbReference>
<feature type="region of interest" description="Disordered" evidence="11">
    <location>
        <begin position="371"/>
        <end position="396"/>
    </location>
</feature>
<feature type="domain" description="WW" evidence="14">
    <location>
        <begin position="866"/>
        <end position="899"/>
    </location>
</feature>
<keyword evidence="6" id="KW-0597">Phosphoprotein</keyword>
<evidence type="ECO:0000259" key="15">
    <source>
        <dbReference type="PROSITE" id="PS50237"/>
    </source>
</evidence>
<dbReference type="PROSITE" id="PS01159">
    <property type="entry name" value="WW_DOMAIN_1"/>
    <property type="match status" value="2"/>
</dbReference>
<dbReference type="PROSITE" id="PS50020">
    <property type="entry name" value="WW_DOMAIN_2"/>
    <property type="match status" value="2"/>
</dbReference>
<dbReference type="PANTHER" id="PTHR11254">
    <property type="entry name" value="HECT DOMAIN UBIQUITIN-PROTEIN LIGASE"/>
    <property type="match status" value="1"/>
</dbReference>
<dbReference type="FunFam" id="3.90.1750.10:FF:000036">
    <property type="entry name" value="E3 ubiquitin-protein ligase HECW2"/>
    <property type="match status" value="1"/>
</dbReference>
<feature type="domain" description="HECT" evidence="15">
    <location>
        <begin position="1049"/>
        <end position="1365"/>
    </location>
</feature>
<feature type="domain" description="C2" evidence="13">
    <location>
        <begin position="196"/>
        <end position="327"/>
    </location>
</feature>
<dbReference type="PANTHER" id="PTHR11254:SF442">
    <property type="entry name" value="HECT-TYPE E3 UBIQUITIN TRANSFERASE"/>
    <property type="match status" value="1"/>
</dbReference>
<dbReference type="GeneID" id="102203782"/>
<feature type="region of interest" description="Disordered" evidence="11">
    <location>
        <begin position="508"/>
        <end position="569"/>
    </location>
</feature>
<keyword evidence="12" id="KW-0472">Membrane</keyword>
<evidence type="ECO:0000256" key="9">
    <source>
        <dbReference type="ARBA" id="ARBA00022786"/>
    </source>
</evidence>
<feature type="region of interest" description="Disordered" evidence="11">
    <location>
        <begin position="750"/>
        <end position="790"/>
    </location>
</feature>
<dbReference type="CDD" id="cd00078">
    <property type="entry name" value="HECTc"/>
    <property type="match status" value="1"/>
</dbReference>
<dbReference type="PROSITE" id="PS50004">
    <property type="entry name" value="C2"/>
    <property type="match status" value="1"/>
</dbReference>
<feature type="region of interest" description="Disordered" evidence="11">
    <location>
        <begin position="458"/>
        <end position="478"/>
    </location>
</feature>
<proteinExistence type="predicted"/>
<gene>
    <name evidence="17" type="primary">LOC102203782</name>
</gene>
<protein>
    <recommendedName>
        <fullName evidence="4">HECT-type E3 ubiquitin transferase</fullName>
        <ecNumber evidence="4">2.3.2.26</ecNumber>
    </recommendedName>
</protein>
<dbReference type="EC" id="2.3.2.26" evidence="4"/>
<dbReference type="CDD" id="cd00201">
    <property type="entry name" value="WW"/>
    <property type="match status" value="2"/>
</dbReference>
<keyword evidence="7" id="KW-0808">Transferase</keyword>
<evidence type="ECO:0000256" key="12">
    <source>
        <dbReference type="SAM" id="Phobius"/>
    </source>
</evidence>
<feature type="compositionally biased region" description="Polar residues" evidence="11">
    <location>
        <begin position="986"/>
        <end position="1003"/>
    </location>
</feature>
<feature type="region of interest" description="Disordered" evidence="11">
    <location>
        <begin position="1"/>
        <end position="40"/>
    </location>
</feature>
<feature type="compositionally biased region" description="Low complexity" evidence="11">
    <location>
        <begin position="518"/>
        <end position="534"/>
    </location>
</feature>
<feature type="compositionally biased region" description="Basic and acidic residues" evidence="11">
    <location>
        <begin position="632"/>
        <end position="641"/>
    </location>
</feature>
<dbReference type="InterPro" id="IPR001202">
    <property type="entry name" value="WW_dom"/>
</dbReference>
<dbReference type="InterPro" id="IPR035983">
    <property type="entry name" value="Hect_E3_ubiquitin_ligase"/>
</dbReference>
<dbReference type="Gene3D" id="2.60.40.2840">
    <property type="match status" value="1"/>
</dbReference>
<feature type="compositionally biased region" description="Low complexity" evidence="11">
    <location>
        <begin position="1"/>
        <end position="18"/>
    </location>
</feature>
<dbReference type="Gene3D" id="3.90.1750.10">
    <property type="entry name" value="Hect, E3 ligase catalytic domains"/>
    <property type="match status" value="1"/>
</dbReference>
<dbReference type="InterPro" id="IPR036020">
    <property type="entry name" value="WW_dom_sf"/>
</dbReference>
<feature type="domain" description="WW" evidence="14">
    <location>
        <begin position="688"/>
        <end position="721"/>
    </location>
</feature>
<dbReference type="FunFam" id="3.90.1750.10:FF:000079">
    <property type="entry name" value="E3 ubiquitin-protein ligase"/>
    <property type="match status" value="1"/>
</dbReference>
<evidence type="ECO:0000256" key="1">
    <source>
        <dbReference type="ARBA" id="ARBA00000885"/>
    </source>
</evidence>
<dbReference type="Gene3D" id="3.30.2160.10">
    <property type="entry name" value="Hect, E3 ligase catalytic domain"/>
    <property type="match status" value="1"/>
</dbReference>
<evidence type="ECO:0000313" key="16">
    <source>
        <dbReference type="Proteomes" id="UP000695023"/>
    </source>
</evidence>
<organism evidence="16 17">
    <name type="scientific">Pundamilia nyererei</name>
    <dbReference type="NCBI Taxonomy" id="303518"/>
    <lineage>
        <taxon>Eukaryota</taxon>
        <taxon>Metazoa</taxon>
        <taxon>Chordata</taxon>
        <taxon>Craniata</taxon>
        <taxon>Vertebrata</taxon>
        <taxon>Euteleostomi</taxon>
        <taxon>Actinopterygii</taxon>
        <taxon>Neopterygii</taxon>
        <taxon>Teleostei</taxon>
        <taxon>Neoteleostei</taxon>
        <taxon>Acanthomorphata</taxon>
        <taxon>Ovalentaria</taxon>
        <taxon>Cichlomorphae</taxon>
        <taxon>Cichliformes</taxon>
        <taxon>Cichlidae</taxon>
        <taxon>African cichlids</taxon>
        <taxon>Pseudocrenilabrinae</taxon>
        <taxon>Haplochromini</taxon>
        <taxon>Pundamilia</taxon>
    </lineage>
</organism>
<comment type="catalytic activity">
    <reaction evidence="1">
        <text>S-ubiquitinyl-[E2 ubiquitin-conjugating enzyme]-L-cysteine + [acceptor protein]-L-lysine = [E2 ubiquitin-conjugating enzyme]-L-cysteine + N(6)-ubiquitinyl-[acceptor protein]-L-lysine.</text>
        <dbReference type="EC" id="2.3.2.26"/>
    </reaction>
</comment>
<dbReference type="GO" id="GO:0005737">
    <property type="term" value="C:cytoplasm"/>
    <property type="evidence" value="ECO:0007669"/>
    <property type="project" value="UniProtKB-SubCell"/>
</dbReference>
<feature type="compositionally biased region" description="Polar residues" evidence="11">
    <location>
        <begin position="55"/>
        <end position="67"/>
    </location>
</feature>
<comment type="pathway">
    <text evidence="3">Protein modification; protein ubiquitination.</text>
</comment>
<dbReference type="InterPro" id="IPR037795">
    <property type="entry name" value="C2_HECW"/>
</dbReference>
<dbReference type="InterPro" id="IPR050409">
    <property type="entry name" value="E3_ubiq-protein_ligase"/>
</dbReference>
<evidence type="ECO:0000256" key="6">
    <source>
        <dbReference type="ARBA" id="ARBA00022553"/>
    </source>
</evidence>
<feature type="compositionally biased region" description="Polar residues" evidence="11">
    <location>
        <begin position="508"/>
        <end position="517"/>
    </location>
</feature>
<keyword evidence="16" id="KW-1185">Reference proteome</keyword>
<dbReference type="GO" id="GO:0016567">
    <property type="term" value="P:protein ubiquitination"/>
    <property type="evidence" value="ECO:0007669"/>
    <property type="project" value="TreeGrafter"/>
</dbReference>
<dbReference type="GO" id="GO:0048814">
    <property type="term" value="P:regulation of dendrite morphogenesis"/>
    <property type="evidence" value="ECO:0007669"/>
    <property type="project" value="TreeGrafter"/>
</dbReference>
<keyword evidence="12" id="KW-0812">Transmembrane</keyword>
<feature type="region of interest" description="Disordered" evidence="11">
    <location>
        <begin position="54"/>
        <end position="80"/>
    </location>
</feature>
<keyword evidence="12" id="KW-1133">Transmembrane helix</keyword>
<evidence type="ECO:0000259" key="14">
    <source>
        <dbReference type="PROSITE" id="PS50020"/>
    </source>
</evidence>
<dbReference type="FunFam" id="2.60.40.2840:FF:000001">
    <property type="entry name" value="E3 ubiquitin-protein ligase HECW2 isoform X1"/>
    <property type="match status" value="1"/>
</dbReference>
<dbReference type="SUPFAM" id="SSF51045">
    <property type="entry name" value="WW domain"/>
    <property type="match status" value="2"/>
</dbReference>
<evidence type="ECO:0000313" key="17">
    <source>
        <dbReference type="RefSeq" id="XP_013770091.1"/>
    </source>
</evidence>
<dbReference type="SUPFAM" id="SSF56204">
    <property type="entry name" value="Hect, E3 ligase catalytic domain"/>
    <property type="match status" value="1"/>
</dbReference>
<dbReference type="Pfam" id="PF16562">
    <property type="entry name" value="HECW_N"/>
    <property type="match status" value="1"/>
</dbReference>
<evidence type="ECO:0000256" key="11">
    <source>
        <dbReference type="SAM" id="MobiDB-lite"/>
    </source>
</evidence>
<feature type="active site" description="Glycyl thioester intermediate" evidence="10">
    <location>
        <position position="1333"/>
    </location>
</feature>
<evidence type="ECO:0000256" key="3">
    <source>
        <dbReference type="ARBA" id="ARBA00004906"/>
    </source>
</evidence>
<dbReference type="Pfam" id="PF00168">
    <property type="entry name" value="C2"/>
    <property type="match status" value="1"/>
</dbReference>
<evidence type="ECO:0000256" key="5">
    <source>
        <dbReference type="ARBA" id="ARBA00022490"/>
    </source>
</evidence>
<feature type="region of interest" description="Disordered" evidence="11">
    <location>
        <begin position="600"/>
        <end position="643"/>
    </location>
</feature>
<feature type="compositionally biased region" description="Low complexity" evidence="11">
    <location>
        <begin position="560"/>
        <end position="569"/>
    </location>
</feature>
<dbReference type="Gene3D" id="2.20.70.10">
    <property type="match status" value="2"/>
</dbReference>
<feature type="region of interest" description="Disordered" evidence="11">
    <location>
        <begin position="986"/>
        <end position="1007"/>
    </location>
</feature>
<evidence type="ECO:0000256" key="4">
    <source>
        <dbReference type="ARBA" id="ARBA00012485"/>
    </source>
</evidence>
<dbReference type="InterPro" id="IPR000569">
    <property type="entry name" value="HECT_dom"/>
</dbReference>
<evidence type="ECO:0000256" key="7">
    <source>
        <dbReference type="ARBA" id="ARBA00022679"/>
    </source>
</evidence>
<evidence type="ECO:0000256" key="10">
    <source>
        <dbReference type="PROSITE-ProRule" id="PRU00104"/>
    </source>
</evidence>
<dbReference type="SMART" id="SM00119">
    <property type="entry name" value="HECTc"/>
    <property type="match status" value="1"/>
</dbReference>
<dbReference type="Pfam" id="PF18436">
    <property type="entry name" value="HECW1_helix"/>
    <property type="match status" value="1"/>
</dbReference>
<dbReference type="FunFam" id="3.30.2160.10:FF:000005">
    <property type="entry name" value="E3 ubiquitin-protein ligase HECW2 isoform X1"/>
    <property type="match status" value="1"/>
</dbReference>
<dbReference type="SMART" id="SM00456">
    <property type="entry name" value="WW"/>
    <property type="match status" value="2"/>
</dbReference>
<evidence type="ECO:0000256" key="8">
    <source>
        <dbReference type="ARBA" id="ARBA00022737"/>
    </source>
</evidence>
<keyword evidence="8" id="KW-0677">Repeat</keyword>
<dbReference type="SMART" id="SM00239">
    <property type="entry name" value="C2"/>
    <property type="match status" value="1"/>
</dbReference>
<feature type="transmembrane region" description="Helical" evidence="12">
    <location>
        <begin position="1304"/>
        <end position="1327"/>
    </location>
</feature>